<organism evidence="2 3">
    <name type="scientific">Botrytis porri</name>
    <dbReference type="NCBI Taxonomy" id="87229"/>
    <lineage>
        <taxon>Eukaryota</taxon>
        <taxon>Fungi</taxon>
        <taxon>Dikarya</taxon>
        <taxon>Ascomycota</taxon>
        <taxon>Pezizomycotina</taxon>
        <taxon>Leotiomycetes</taxon>
        <taxon>Helotiales</taxon>
        <taxon>Sclerotiniaceae</taxon>
        <taxon>Botrytis</taxon>
    </lineage>
</organism>
<feature type="region of interest" description="Disordered" evidence="1">
    <location>
        <begin position="104"/>
        <end position="128"/>
    </location>
</feature>
<comment type="caution">
    <text evidence="2">The sequence shown here is derived from an EMBL/GenBank/DDBJ whole genome shotgun (WGS) entry which is preliminary data.</text>
</comment>
<keyword evidence="3" id="KW-1185">Reference proteome</keyword>
<feature type="compositionally biased region" description="Polar residues" evidence="1">
    <location>
        <begin position="381"/>
        <end position="403"/>
    </location>
</feature>
<feature type="compositionally biased region" description="Polar residues" evidence="1">
    <location>
        <begin position="110"/>
        <end position="127"/>
    </location>
</feature>
<dbReference type="AlphaFoldDB" id="A0A4Z1L1X0"/>
<evidence type="ECO:0000313" key="3">
    <source>
        <dbReference type="Proteomes" id="UP000297280"/>
    </source>
</evidence>
<feature type="region of interest" description="Disordered" evidence="1">
    <location>
        <begin position="141"/>
        <end position="186"/>
    </location>
</feature>
<sequence length="574" mass="65348">MSHLTFLLDPLLLQEDERNKKNSSSSQRASSIMPETPFIKQEVPFIKQEQEDDHVYHPVSTQLVDTPELKYEDGHKSGSCSYLSAEEHNIRNDNLDHLSSYRQDYKSSREPQYSSRAQSGSSKSPQEYDQYVGDLTSLQKYQPGASDHFRPSSPQASTQTGDSESFGICPPSTVLQPTSSDFNRPSDDFDYDIRDLPQAQPYLYQLTRDQSPGGQILPIQHAINENVTDSQYYISETLNDPPVSQVPEPGLDLDEHLDLQPGVITINLPTPATTEEVSYLQSWIPRNKTDIENFYAARPGLNRPILENSSKQDQIDTVMRYMLAEHGAIIDERQSIHGRYDQLGAVLIGQFRLQNRELACELQRQGDLAFPSSAISQALSSYPSKAPQSRIRNYDNQPTPTHNNYEEIGGPDVDTVKKWGGIKQKINNKGVYHEVLHRRRKTLGAKYHPEAKRLMALPYSTGENLTDQDILQLARLSPLDRHLRASKFFYERGEFYTRHIRFTEMSDARLRREGLLRAWIPRKAGDRPRNSIERAERAIELGLTGDDKLFADAAAERLRRAAVEQKMRESEAAQ</sequence>
<accession>A0A4Z1L1X0</accession>
<gene>
    <name evidence="2" type="ORF">BPOR_0051g00150</name>
</gene>
<feature type="region of interest" description="Disordered" evidence="1">
    <location>
        <begin position="15"/>
        <end position="41"/>
    </location>
</feature>
<proteinExistence type="predicted"/>
<dbReference type="EMBL" id="PQXO01000051">
    <property type="protein sequence ID" value="TGO90780.1"/>
    <property type="molecule type" value="Genomic_DNA"/>
</dbReference>
<reference evidence="2 3" key="1">
    <citation type="submission" date="2017-12" db="EMBL/GenBank/DDBJ databases">
        <title>Comparative genomics of Botrytis spp.</title>
        <authorList>
            <person name="Valero-Jimenez C.A."/>
            <person name="Tapia P."/>
            <person name="Veloso J."/>
            <person name="Silva-Moreno E."/>
            <person name="Staats M."/>
            <person name="Valdes J.H."/>
            <person name="Van Kan J.A.L."/>
        </authorList>
    </citation>
    <scope>NUCLEOTIDE SEQUENCE [LARGE SCALE GENOMIC DNA]</scope>
    <source>
        <strain evidence="2 3">MUCL3349</strain>
    </source>
</reference>
<protein>
    <submittedName>
        <fullName evidence="2">Uncharacterized protein</fullName>
    </submittedName>
</protein>
<feature type="compositionally biased region" description="Polar residues" evidence="1">
    <location>
        <begin position="173"/>
        <end position="183"/>
    </location>
</feature>
<name>A0A4Z1L1X0_9HELO</name>
<evidence type="ECO:0000313" key="2">
    <source>
        <dbReference type="EMBL" id="TGO90780.1"/>
    </source>
</evidence>
<feature type="region of interest" description="Disordered" evidence="1">
    <location>
        <begin position="381"/>
        <end position="409"/>
    </location>
</feature>
<evidence type="ECO:0000256" key="1">
    <source>
        <dbReference type="SAM" id="MobiDB-lite"/>
    </source>
</evidence>
<dbReference type="Proteomes" id="UP000297280">
    <property type="component" value="Unassembled WGS sequence"/>
</dbReference>
<feature type="compositionally biased region" description="Polar residues" evidence="1">
    <location>
        <begin position="152"/>
        <end position="163"/>
    </location>
</feature>